<evidence type="ECO:0000256" key="4">
    <source>
        <dbReference type="ARBA" id="ARBA00023015"/>
    </source>
</evidence>
<evidence type="ECO:0000256" key="7">
    <source>
        <dbReference type="ARBA" id="ARBA00023321"/>
    </source>
</evidence>
<organism evidence="9 10">
    <name type="scientific">Petromyces alliaceus</name>
    <name type="common">Aspergillus alliaceus</name>
    <dbReference type="NCBI Taxonomy" id="209559"/>
    <lineage>
        <taxon>Eukaryota</taxon>
        <taxon>Fungi</taxon>
        <taxon>Dikarya</taxon>
        <taxon>Ascomycota</taxon>
        <taxon>Pezizomycotina</taxon>
        <taxon>Eurotiomycetes</taxon>
        <taxon>Eurotiomycetidae</taxon>
        <taxon>Eurotiales</taxon>
        <taxon>Aspergillaceae</taxon>
        <taxon>Aspergillus</taxon>
        <taxon>Aspergillus subgen. Circumdati</taxon>
    </lineage>
</organism>
<feature type="compositionally biased region" description="Polar residues" evidence="8">
    <location>
        <begin position="44"/>
        <end position="65"/>
    </location>
</feature>
<name>A0A8H5ZXE9_PETAA</name>
<dbReference type="InterPro" id="IPR040112">
    <property type="entry name" value="WetA"/>
</dbReference>
<dbReference type="EMBL" id="SPNV01000292">
    <property type="protein sequence ID" value="KAF5856840.1"/>
    <property type="molecule type" value="Genomic_DNA"/>
</dbReference>
<feature type="compositionally biased region" description="Polar residues" evidence="8">
    <location>
        <begin position="334"/>
        <end position="353"/>
    </location>
</feature>
<feature type="compositionally biased region" description="Polar residues" evidence="8">
    <location>
        <begin position="467"/>
        <end position="476"/>
    </location>
</feature>
<comment type="similarity">
    <text evidence="1">Belongs to the wetA family.</text>
</comment>
<keyword evidence="6" id="KW-0804">Transcription</keyword>
<feature type="compositionally biased region" description="Low complexity" evidence="8">
    <location>
        <begin position="425"/>
        <end position="438"/>
    </location>
</feature>
<feature type="compositionally biased region" description="Polar residues" evidence="8">
    <location>
        <begin position="241"/>
        <end position="273"/>
    </location>
</feature>
<feature type="region of interest" description="Disordered" evidence="8">
    <location>
        <begin position="509"/>
        <end position="537"/>
    </location>
</feature>
<feature type="region of interest" description="Disordered" evidence="8">
    <location>
        <begin position="388"/>
        <end position="408"/>
    </location>
</feature>
<dbReference type="GO" id="GO:0030435">
    <property type="term" value="P:sporulation resulting in formation of a cellular spore"/>
    <property type="evidence" value="ECO:0007669"/>
    <property type="project" value="UniProtKB-KW"/>
</dbReference>
<dbReference type="PANTHER" id="PTHR22934:SF25">
    <property type="entry name" value="DEVELOPMENTAL REGULATORY PROTEIN WETA"/>
    <property type="match status" value="1"/>
</dbReference>
<feature type="compositionally biased region" description="Polar residues" evidence="8">
    <location>
        <begin position="155"/>
        <end position="167"/>
    </location>
</feature>
<evidence type="ECO:0000256" key="6">
    <source>
        <dbReference type="ARBA" id="ARBA00023163"/>
    </source>
</evidence>
<evidence type="ECO:0000313" key="9">
    <source>
        <dbReference type="EMBL" id="KAF5856840.1"/>
    </source>
</evidence>
<keyword evidence="10" id="KW-1185">Reference proteome</keyword>
<dbReference type="Proteomes" id="UP000541154">
    <property type="component" value="Unassembled WGS sequence"/>
</dbReference>
<evidence type="ECO:0000256" key="5">
    <source>
        <dbReference type="ARBA" id="ARBA00023159"/>
    </source>
</evidence>
<feature type="region of interest" description="Disordered" evidence="8">
    <location>
        <begin position="241"/>
        <end position="361"/>
    </location>
</feature>
<evidence type="ECO:0000256" key="3">
    <source>
        <dbReference type="ARBA" id="ARBA00022969"/>
    </source>
</evidence>
<dbReference type="AlphaFoldDB" id="A0A8H5ZXE9"/>
<feature type="compositionally biased region" description="Low complexity" evidence="8">
    <location>
        <begin position="284"/>
        <end position="296"/>
    </location>
</feature>
<keyword evidence="7" id="KW-0183">Conidiation</keyword>
<reference evidence="9 10" key="1">
    <citation type="submission" date="2019-04" db="EMBL/GenBank/DDBJ databases">
        <title>Aspergillus burnettii sp. nov., novel species from soil in southeast Queensland.</title>
        <authorList>
            <person name="Gilchrist C.L.M."/>
            <person name="Pitt J.I."/>
            <person name="Lange L."/>
            <person name="Lacey H.J."/>
            <person name="Vuong D."/>
            <person name="Midgley D.J."/>
            <person name="Greenfield P."/>
            <person name="Bradbury M."/>
            <person name="Lacey E."/>
            <person name="Busk P.K."/>
            <person name="Pilgaard B."/>
            <person name="Chooi Y.H."/>
            <person name="Piggott A.M."/>
        </authorList>
    </citation>
    <scope>NUCLEOTIDE SEQUENCE [LARGE SCALE GENOMIC DNA]</scope>
    <source>
        <strain evidence="9 10">FRR 5400</strain>
    </source>
</reference>
<keyword evidence="3" id="KW-0749">Sporulation</keyword>
<accession>A0A8H5ZXE9</accession>
<sequence>MFAPPFDHSFTDLFDEYVNMEASSADSNKDVSFPSDFDQIFSLDSLSSDCGDQSPIPTSKQTHPSPQWAKDFWGLPDASSSLGQGPLAFQDTVHPSAVSDLSVKLEASSTTRPAETRSSPATPPETPSRKSKSALVTPKSIHRHREPNGRRGVQRKQSFSPSLTRSSHLPKGRMAYPEAWAQRLQSFNFLRSSDDRLPLSPPPSEYLVQQENMAADNSAIHMGHSGDSGEMHHHFDSSIFNQSPAISMPSPSAQVLQRQQAQYLSHSNNSAVTPSPPSADDIFPSPHSSDPQSMSSWNSDTLGTPGLPFTPDLPSHDAQAWWPPMNARVPPRQPSYQQIVTSPSPQRPIQNTTHQHELASHQHDMLQGGLMIQMDPSSYDMAATASSSYSSTAMPPAPNPQENRAYNHMPPAHQKYVDASSFATPQLQPQSRSPSISPRGEGSPKDGSVMHHSITMKTARRNLGRKLSSNCMNSTPKPVKGLHGSGSPKGMNKSSVTISFVNFTPSDSQKILTGVAPSGSSKTKARREQEARDRRRKLSEAALNAVRKAGGDVEALEAVLC</sequence>
<feature type="region of interest" description="Disordered" evidence="8">
    <location>
        <begin position="44"/>
        <end position="77"/>
    </location>
</feature>
<evidence type="ECO:0000256" key="1">
    <source>
        <dbReference type="ARBA" id="ARBA00008881"/>
    </source>
</evidence>
<evidence type="ECO:0000313" key="10">
    <source>
        <dbReference type="Proteomes" id="UP000541154"/>
    </source>
</evidence>
<evidence type="ECO:0000256" key="8">
    <source>
        <dbReference type="SAM" id="MobiDB-lite"/>
    </source>
</evidence>
<gene>
    <name evidence="9" type="ORF">ETB97_006665</name>
</gene>
<evidence type="ECO:0000256" key="2">
    <source>
        <dbReference type="ARBA" id="ARBA00015342"/>
    </source>
</evidence>
<dbReference type="PANTHER" id="PTHR22934">
    <property type="entry name" value="PROTEIN ESC1/WETA-RELATED"/>
    <property type="match status" value="1"/>
</dbReference>
<keyword evidence="5" id="KW-0010">Activator</keyword>
<dbReference type="GO" id="GO:0048315">
    <property type="term" value="P:conidium formation"/>
    <property type="evidence" value="ECO:0007669"/>
    <property type="project" value="UniProtKB-KW"/>
</dbReference>
<keyword evidence="4" id="KW-0805">Transcription regulation</keyword>
<feature type="region of interest" description="Disordered" evidence="8">
    <location>
        <begin position="424"/>
        <end position="491"/>
    </location>
</feature>
<feature type="compositionally biased region" description="Polar residues" evidence="8">
    <location>
        <begin position="107"/>
        <end position="120"/>
    </location>
</feature>
<feature type="region of interest" description="Disordered" evidence="8">
    <location>
        <begin position="100"/>
        <end position="171"/>
    </location>
</feature>
<protein>
    <recommendedName>
        <fullName evidence="2">Developmental regulatory protein wetA</fullName>
    </recommendedName>
</protein>
<comment type="caution">
    <text evidence="9">The sequence shown here is derived from an EMBL/GenBank/DDBJ whole genome shotgun (WGS) entry which is preliminary data.</text>
</comment>
<proteinExistence type="inferred from homology"/>